<feature type="binding site" evidence="6">
    <location>
        <position position="149"/>
    </location>
    <ligand>
        <name>S-adenosyl-L-methionine</name>
        <dbReference type="ChEBI" id="CHEBI:59789"/>
    </ligand>
</feature>
<evidence type="ECO:0000256" key="4">
    <source>
        <dbReference type="ARBA" id="ARBA00022679"/>
    </source>
</evidence>
<dbReference type="Gene3D" id="3.40.50.150">
    <property type="entry name" value="Vaccinia Virus protein VP39"/>
    <property type="match status" value="1"/>
</dbReference>
<comment type="catalytic activity">
    <reaction evidence="6">
        <text>guanosine(527) in 16S rRNA + S-adenosyl-L-methionine = N(7)-methylguanosine(527) in 16S rRNA + S-adenosyl-L-homocysteine</text>
        <dbReference type="Rhea" id="RHEA:42732"/>
        <dbReference type="Rhea" id="RHEA-COMP:10209"/>
        <dbReference type="Rhea" id="RHEA-COMP:10210"/>
        <dbReference type="ChEBI" id="CHEBI:57856"/>
        <dbReference type="ChEBI" id="CHEBI:59789"/>
        <dbReference type="ChEBI" id="CHEBI:74269"/>
        <dbReference type="ChEBI" id="CHEBI:74480"/>
        <dbReference type="EC" id="2.1.1.170"/>
    </reaction>
</comment>
<dbReference type="InterPro" id="IPR003682">
    <property type="entry name" value="rRNA_ssu_MeTfrase_G"/>
</dbReference>
<dbReference type="RefSeq" id="WP_189584137.1">
    <property type="nucleotide sequence ID" value="NZ_BMYV01000002.1"/>
</dbReference>
<feature type="binding site" evidence="6">
    <location>
        <position position="87"/>
    </location>
    <ligand>
        <name>S-adenosyl-L-methionine</name>
        <dbReference type="ChEBI" id="CHEBI:59789"/>
    </ligand>
</feature>
<dbReference type="InterPro" id="IPR029063">
    <property type="entry name" value="SAM-dependent_MTases_sf"/>
</dbReference>
<dbReference type="PANTHER" id="PTHR31760:SF0">
    <property type="entry name" value="S-ADENOSYL-L-METHIONINE-DEPENDENT METHYLTRANSFERASES SUPERFAMILY PROTEIN"/>
    <property type="match status" value="1"/>
</dbReference>
<comment type="caution">
    <text evidence="7">The sequence shown here is derived from an EMBL/GenBank/DDBJ whole genome shotgun (WGS) entry which is preliminary data.</text>
</comment>
<dbReference type="EC" id="2.1.1.170" evidence="6"/>
<feature type="binding site" evidence="6">
    <location>
        <begin position="135"/>
        <end position="136"/>
    </location>
    <ligand>
        <name>S-adenosyl-L-methionine</name>
        <dbReference type="ChEBI" id="CHEBI:59789"/>
    </ligand>
</feature>
<keyword evidence="3 6" id="KW-0489">Methyltransferase</keyword>
<comment type="function">
    <text evidence="6">Specifically methylates the N7 position of guanine in position 527 of 16S rRNA.</text>
</comment>
<gene>
    <name evidence="6 7" type="primary">rsmG</name>
    <name evidence="7" type="ORF">GCM10011309_16240</name>
</gene>
<reference evidence="7 8" key="1">
    <citation type="journal article" date="2014" name="Int. J. Syst. Evol. Microbiol.">
        <title>Complete genome sequence of Corynebacterium casei LMG S-19264T (=DSM 44701T), isolated from a smear-ripened cheese.</title>
        <authorList>
            <consortium name="US DOE Joint Genome Institute (JGI-PGF)"/>
            <person name="Walter F."/>
            <person name="Albersmeier A."/>
            <person name="Kalinowski J."/>
            <person name="Ruckert C."/>
        </authorList>
    </citation>
    <scope>NUCLEOTIDE SEQUENCE [LARGE SCALE GENOMIC DNA]</scope>
    <source>
        <strain evidence="7 8">KCTC 23968</strain>
    </source>
</reference>
<keyword evidence="1 6" id="KW-0963">Cytoplasm</keyword>
<feature type="binding site" evidence="6">
    <location>
        <position position="82"/>
    </location>
    <ligand>
        <name>S-adenosyl-L-methionine</name>
        <dbReference type="ChEBI" id="CHEBI:59789"/>
    </ligand>
</feature>
<evidence type="ECO:0000256" key="2">
    <source>
        <dbReference type="ARBA" id="ARBA00022552"/>
    </source>
</evidence>
<protein>
    <recommendedName>
        <fullName evidence="6">Ribosomal RNA small subunit methyltransferase G</fullName>
        <ecNumber evidence="6">2.1.1.170</ecNumber>
    </recommendedName>
    <alternativeName>
        <fullName evidence="6">16S rRNA 7-methylguanosine methyltransferase</fullName>
        <shortName evidence="6">16S rRNA m7G methyltransferase</shortName>
    </alternativeName>
</protein>
<sequence>MRTDHPSVDTRWTAQDFADHSNVPRGTLSDYVRWESLLSKWNKRINLVAPKEVAAFWNRHAFDSYQLNQYLPETWDRLVDLGSGGGFPGLSLGIFAKARGSSEVHLVESVGKKTSFLKTVTRELGLPVTVHTERVEELAPLNADVITARAFAPLPKLFAYAAPHLKPDGILILPKGETADNEVKDARVDWNFNLEAFTSATDPSASILRITELRAKTGPTAKTGST</sequence>
<dbReference type="Pfam" id="PF02527">
    <property type="entry name" value="GidB"/>
    <property type="match status" value="1"/>
</dbReference>
<dbReference type="AlphaFoldDB" id="A0A918KN50"/>
<accession>A0A918KN50</accession>
<evidence type="ECO:0000256" key="5">
    <source>
        <dbReference type="ARBA" id="ARBA00022691"/>
    </source>
</evidence>
<keyword evidence="8" id="KW-1185">Reference proteome</keyword>
<dbReference type="CDD" id="cd02440">
    <property type="entry name" value="AdoMet_MTases"/>
    <property type="match status" value="1"/>
</dbReference>
<dbReference type="SUPFAM" id="SSF53335">
    <property type="entry name" value="S-adenosyl-L-methionine-dependent methyltransferases"/>
    <property type="match status" value="1"/>
</dbReference>
<dbReference type="GO" id="GO:0005829">
    <property type="term" value="C:cytosol"/>
    <property type="evidence" value="ECO:0007669"/>
    <property type="project" value="TreeGrafter"/>
</dbReference>
<evidence type="ECO:0000256" key="1">
    <source>
        <dbReference type="ARBA" id="ARBA00022490"/>
    </source>
</evidence>
<evidence type="ECO:0000256" key="6">
    <source>
        <dbReference type="HAMAP-Rule" id="MF_00074"/>
    </source>
</evidence>
<dbReference type="GO" id="GO:0070043">
    <property type="term" value="F:rRNA (guanine-N7-)-methyltransferase activity"/>
    <property type="evidence" value="ECO:0007669"/>
    <property type="project" value="UniProtKB-UniRule"/>
</dbReference>
<evidence type="ECO:0000313" key="7">
    <source>
        <dbReference type="EMBL" id="GGX67314.1"/>
    </source>
</evidence>
<comment type="caution">
    <text evidence="6">Lacks conserved residue(s) required for the propagation of feature annotation.</text>
</comment>
<proteinExistence type="inferred from homology"/>
<evidence type="ECO:0000256" key="3">
    <source>
        <dbReference type="ARBA" id="ARBA00022603"/>
    </source>
</evidence>
<comment type="subcellular location">
    <subcellularLocation>
        <location evidence="6">Cytoplasm</location>
    </subcellularLocation>
</comment>
<comment type="similarity">
    <text evidence="6">Belongs to the methyltransferase superfamily. RNA methyltransferase RsmG family.</text>
</comment>
<keyword evidence="4 6" id="KW-0808">Transferase</keyword>
<organism evidence="7 8">
    <name type="scientific">Litorimonas cladophorae</name>
    <dbReference type="NCBI Taxonomy" id="1220491"/>
    <lineage>
        <taxon>Bacteria</taxon>
        <taxon>Pseudomonadati</taxon>
        <taxon>Pseudomonadota</taxon>
        <taxon>Alphaproteobacteria</taxon>
        <taxon>Maricaulales</taxon>
        <taxon>Robiginitomaculaceae</taxon>
    </lineage>
</organism>
<dbReference type="NCBIfam" id="TIGR00138">
    <property type="entry name" value="rsmG_gidB"/>
    <property type="match status" value="1"/>
</dbReference>
<evidence type="ECO:0000313" key="8">
    <source>
        <dbReference type="Proteomes" id="UP000600865"/>
    </source>
</evidence>
<dbReference type="HAMAP" id="MF_00074">
    <property type="entry name" value="16SrRNA_methyltr_G"/>
    <property type="match status" value="1"/>
</dbReference>
<dbReference type="EMBL" id="BMYV01000002">
    <property type="protein sequence ID" value="GGX67314.1"/>
    <property type="molecule type" value="Genomic_DNA"/>
</dbReference>
<dbReference type="PANTHER" id="PTHR31760">
    <property type="entry name" value="S-ADENOSYL-L-METHIONINE-DEPENDENT METHYLTRANSFERASES SUPERFAMILY PROTEIN"/>
    <property type="match status" value="1"/>
</dbReference>
<dbReference type="Proteomes" id="UP000600865">
    <property type="component" value="Unassembled WGS sequence"/>
</dbReference>
<keyword evidence="5 6" id="KW-0949">S-adenosyl-L-methionine</keyword>
<name>A0A918KN50_9PROT</name>
<keyword evidence="2 6" id="KW-0698">rRNA processing</keyword>